<reference evidence="4" key="1">
    <citation type="submission" date="2021-01" db="EMBL/GenBank/DDBJ databases">
        <authorList>
            <consortium name="Genoscope - CEA"/>
            <person name="William W."/>
        </authorList>
    </citation>
    <scope>NUCLEOTIDE SEQUENCE</scope>
</reference>
<dbReference type="OrthoDB" id="310929at2759"/>
<organism evidence="4 5">
    <name type="scientific">Paramecium sonneborni</name>
    <dbReference type="NCBI Taxonomy" id="65129"/>
    <lineage>
        <taxon>Eukaryota</taxon>
        <taxon>Sar</taxon>
        <taxon>Alveolata</taxon>
        <taxon>Ciliophora</taxon>
        <taxon>Intramacronucleata</taxon>
        <taxon>Oligohymenophorea</taxon>
        <taxon>Peniculida</taxon>
        <taxon>Parameciidae</taxon>
        <taxon>Paramecium</taxon>
    </lineage>
</organism>
<dbReference type="Proteomes" id="UP000692954">
    <property type="component" value="Unassembled WGS sequence"/>
</dbReference>
<keyword evidence="1" id="KW-0645">Protease</keyword>
<dbReference type="GO" id="GO:0008234">
    <property type="term" value="F:cysteine-type peptidase activity"/>
    <property type="evidence" value="ECO:0007669"/>
    <property type="project" value="InterPro"/>
</dbReference>
<evidence type="ECO:0000256" key="1">
    <source>
        <dbReference type="ARBA" id="ARBA00022670"/>
    </source>
</evidence>
<keyword evidence="5" id="KW-1185">Reference proteome</keyword>
<evidence type="ECO:0000313" key="4">
    <source>
        <dbReference type="EMBL" id="CAD8108537.1"/>
    </source>
</evidence>
<keyword evidence="2" id="KW-0378">Hydrolase</keyword>
<evidence type="ECO:0000259" key="3">
    <source>
        <dbReference type="PROSITE" id="PS50600"/>
    </source>
</evidence>
<dbReference type="GO" id="GO:0006508">
    <property type="term" value="P:proteolysis"/>
    <property type="evidence" value="ECO:0007669"/>
    <property type="project" value="UniProtKB-KW"/>
</dbReference>
<evidence type="ECO:0000256" key="2">
    <source>
        <dbReference type="ARBA" id="ARBA00022801"/>
    </source>
</evidence>
<evidence type="ECO:0000313" key="5">
    <source>
        <dbReference type="Proteomes" id="UP000692954"/>
    </source>
</evidence>
<comment type="caution">
    <text evidence="4">The sequence shown here is derived from an EMBL/GenBank/DDBJ whole genome shotgun (WGS) entry which is preliminary data.</text>
</comment>
<protein>
    <recommendedName>
        <fullName evidence="3">Ubiquitin-like protease family profile domain-containing protein</fullName>
    </recommendedName>
</protein>
<dbReference type="EMBL" id="CAJJDN010000091">
    <property type="protein sequence ID" value="CAD8108537.1"/>
    <property type="molecule type" value="Genomic_DNA"/>
</dbReference>
<dbReference type="InterPro" id="IPR003653">
    <property type="entry name" value="Peptidase_C48_C"/>
</dbReference>
<dbReference type="PROSITE" id="PS50600">
    <property type="entry name" value="ULP_PROTEASE"/>
    <property type="match status" value="1"/>
</dbReference>
<dbReference type="AlphaFoldDB" id="A0A8S1PYU2"/>
<feature type="domain" description="Ubiquitin-like protease family profile" evidence="3">
    <location>
        <begin position="292"/>
        <end position="480"/>
    </location>
</feature>
<accession>A0A8S1PYU2</accession>
<proteinExistence type="predicted"/>
<dbReference type="Pfam" id="PF02902">
    <property type="entry name" value="Peptidase_C48"/>
    <property type="match status" value="1"/>
</dbReference>
<name>A0A8S1PYU2_9CILI</name>
<sequence>MNQPENQQEQKQIKIDEVVFLTSQEFRKFIQQNVSDQQEEIIMNQNSKQSKNSQSFIQNRKLLNPSQENQIKYFQFIDEEYQKLQIPCSNKLKNYKLEHKDDKLDYQQNDLKQEQMKQKQSKNQINHLICQTDNQKQISEQNNQSEKVVPTKNKAIKIIEQEIQQIQSNNKVNQNQNRIIEEIQENKSLNNCQEIVKEQQQNQIIQPIQLQFQEQNQNKKLKKYERYDEIRDEQNQLVLQLRKFEIKIFQNDNQVQTIRNENFEEYYQFSLDLEKQKNCISDSRFPLIRFNQEIGLKDKQILINSKLFVTSSIINAYANYLQAVDENYYFSLKSKERKKHQRLFIFRSDFLTNCNLKDYHLSDQNNKKKLIYLMLDYLKSFKNIQYQFWLIYKKIAFIVNQNNLHWYLAVLDIQDGCLKIYDSIPKEAFYYSQLKNLLQFLFSYISLKSLQFNIFVCPTWIKQKDYYSCGYHTCLALEYLSQNEANSQPLTKEKIQDILIELLLKEEPGKLENFSFDDQQ</sequence>
<gene>
    <name evidence="4" type="ORF">PSON_ATCC_30995.1.T0910121</name>
</gene>